<evidence type="ECO:0000313" key="3">
    <source>
        <dbReference type="EMBL" id="ERJ05861.1"/>
    </source>
</evidence>
<dbReference type="KEGG" id="hti:HTIA_2351"/>
<protein>
    <submittedName>
        <fullName evidence="3">Uncharacterized protein</fullName>
    </submittedName>
</protein>
<evidence type="ECO:0000313" key="2">
    <source>
        <dbReference type="EMBL" id="CCQ34459.1"/>
    </source>
</evidence>
<dbReference type="GeneID" id="23799103"/>
<keyword evidence="5" id="KW-1185">Reference proteome</keyword>
<dbReference type="EMBL" id="AFNT02000024">
    <property type="protein sequence ID" value="ERJ05861.1"/>
    <property type="molecule type" value="Genomic_DNA"/>
</dbReference>
<keyword evidence="1" id="KW-0812">Transmembrane</keyword>
<accession>F7PL50</accession>
<dbReference type="AlphaFoldDB" id="F7PL50"/>
<dbReference type="Proteomes" id="UP000003861">
    <property type="component" value="Unassembled WGS sequence"/>
</dbReference>
<reference evidence="2 5" key="3">
    <citation type="journal article" date="2014" name="Environ. Microbiol.">
        <title>Halorhabdus tiamatea: proteogenomics and glycosidase activity measurements identify the first cultivated euryarchaeon from a deep-sea anoxic brine lake as potential polysaccharide degrader.</title>
        <authorList>
            <person name="Werner J."/>
            <person name="Ferrer M."/>
            <person name="Michel G."/>
            <person name="Mann A.J."/>
            <person name="Huang S."/>
            <person name="Juarez S."/>
            <person name="Ciordia S."/>
            <person name="Albar J.P."/>
            <person name="Alcaide M."/>
            <person name="La Cono V."/>
            <person name="Yakimov M.M."/>
            <person name="Antunes A."/>
            <person name="Taborda M."/>
            <person name="Da Costa M.S."/>
            <person name="Amann R.I."/>
            <person name="Gloeckner F.O."/>
            <person name="Golyshina O.V."/>
            <person name="Golyshin P.N."/>
            <person name="Teeling H."/>
        </authorList>
    </citation>
    <scope>NUCLEOTIDE SEQUENCE [LARGE SCALE GENOMIC DNA]</scope>
    <source>
        <strain evidence="5">SARL4B</strain>
        <strain evidence="2">Type strain: SARL4B</strain>
    </source>
</reference>
<dbReference type="EMBL" id="HF571520">
    <property type="protein sequence ID" value="CCQ34459.1"/>
    <property type="molecule type" value="Genomic_DNA"/>
</dbReference>
<name>F7PL50_9EURY</name>
<dbReference type="RefSeq" id="WP_008526689.1">
    <property type="nucleotide sequence ID" value="NC_021921.1"/>
</dbReference>
<dbReference type="Proteomes" id="UP000015381">
    <property type="component" value="Chromosome I"/>
</dbReference>
<gene>
    <name evidence="3" type="ORF">HLRTI_002132</name>
    <name evidence="2" type="ORF">HTIA_2351</name>
</gene>
<dbReference type="HOGENOM" id="CLU_2504885_0_0_2"/>
<reference evidence="3 4" key="1">
    <citation type="journal article" date="2011" name="J. Bacteriol.">
        <title>Genome sequence of Halorhabdus tiamatea, the first archaeon isolated from a deep-sea anoxic brine lake.</title>
        <authorList>
            <person name="Antunes A."/>
            <person name="Alam I."/>
            <person name="Bajic V.B."/>
            <person name="Stingl U."/>
        </authorList>
    </citation>
    <scope>NUCLEOTIDE SEQUENCE [LARGE SCALE GENOMIC DNA]</scope>
    <source>
        <strain evidence="3 4">SARL4B</strain>
    </source>
</reference>
<sequence>MKEEFWTVVCDHVPRLRFLFATLSVLFVLTVFSLAFTTVGSASYYIAVIDLILVVAAAGMTVFLQWRCAKNERRRGEWQPEERQDE</sequence>
<feature type="transmembrane region" description="Helical" evidence="1">
    <location>
        <begin position="42"/>
        <end position="66"/>
    </location>
</feature>
<keyword evidence="1" id="KW-1133">Transmembrane helix</keyword>
<evidence type="ECO:0000256" key="1">
    <source>
        <dbReference type="SAM" id="Phobius"/>
    </source>
</evidence>
<evidence type="ECO:0000313" key="4">
    <source>
        <dbReference type="Proteomes" id="UP000003861"/>
    </source>
</evidence>
<feature type="transmembrane region" description="Helical" evidence="1">
    <location>
        <begin position="16"/>
        <end position="36"/>
    </location>
</feature>
<organism evidence="3 4">
    <name type="scientific">Halorhabdus tiamatea SARL4B</name>
    <dbReference type="NCBI Taxonomy" id="1033806"/>
    <lineage>
        <taxon>Archaea</taxon>
        <taxon>Methanobacteriati</taxon>
        <taxon>Methanobacteriota</taxon>
        <taxon>Stenosarchaea group</taxon>
        <taxon>Halobacteria</taxon>
        <taxon>Halobacteriales</taxon>
        <taxon>Haloarculaceae</taxon>
        <taxon>Halorhabdus</taxon>
    </lineage>
</organism>
<evidence type="ECO:0000313" key="5">
    <source>
        <dbReference type="Proteomes" id="UP000015381"/>
    </source>
</evidence>
<reference evidence="3 4" key="2">
    <citation type="journal article" date="2013" name="PLoS ONE">
        <title>INDIGO - INtegrated Data Warehouse of MIcrobial GenOmes with Examples from the Red Sea Extremophiles.</title>
        <authorList>
            <person name="Alam I."/>
            <person name="Antunes A."/>
            <person name="Kamau A.A."/>
            <person name="Ba Alawi W."/>
            <person name="Kalkatawi M."/>
            <person name="Stingl U."/>
            <person name="Bajic V.B."/>
        </authorList>
    </citation>
    <scope>NUCLEOTIDE SEQUENCE [LARGE SCALE GENOMIC DNA]</scope>
    <source>
        <strain evidence="3 4">SARL4B</strain>
    </source>
</reference>
<keyword evidence="1" id="KW-0472">Membrane</keyword>
<dbReference type="eggNOG" id="arCOG11257">
    <property type="taxonomic scope" value="Archaea"/>
</dbReference>
<proteinExistence type="predicted"/>